<proteinExistence type="predicted"/>
<accession>A0A6G3MGR4</accession>
<evidence type="ECO:0000313" key="3">
    <source>
        <dbReference type="EMBL" id="NDJ93189.1"/>
    </source>
</evidence>
<dbReference type="InterPro" id="IPR051341">
    <property type="entry name" value="Zyg-11_UBL_adapter"/>
</dbReference>
<dbReference type="PANTHER" id="PTHR12904:SF22">
    <property type="entry name" value="ZYG-11 FAMILY MEMBER B, CELL CYCLE REGULATOR"/>
    <property type="match status" value="1"/>
</dbReference>
<dbReference type="EMBL" id="GHBP01002761">
    <property type="protein sequence ID" value="NDJ93189.1"/>
    <property type="molecule type" value="Transcribed_RNA"/>
</dbReference>
<dbReference type="InterPro" id="IPR055142">
    <property type="entry name" value="ZER1-like_C"/>
</dbReference>
<evidence type="ECO:0000256" key="1">
    <source>
        <dbReference type="ARBA" id="ARBA00022786"/>
    </source>
</evidence>
<keyword evidence="1" id="KW-0833">Ubl conjugation pathway</keyword>
<dbReference type="InterPro" id="IPR016024">
    <property type="entry name" value="ARM-type_fold"/>
</dbReference>
<dbReference type="Gene3D" id="1.25.10.10">
    <property type="entry name" value="Leucine-rich Repeat Variant"/>
    <property type="match status" value="1"/>
</dbReference>
<reference evidence="3" key="1">
    <citation type="submission" date="2018-11" db="EMBL/GenBank/DDBJ databases">
        <title>Henneguya salminicola genome and transcriptome.</title>
        <authorList>
            <person name="Yahalomi D."/>
            <person name="Atkinson S.D."/>
            <person name="Neuhof M."/>
            <person name="Chang E.S."/>
            <person name="Philippe H."/>
            <person name="Cartwright P."/>
            <person name="Bartholomew J.L."/>
            <person name="Huchon D."/>
        </authorList>
    </citation>
    <scope>NUCLEOTIDE SEQUENCE</scope>
    <source>
        <strain evidence="3">Hz1</strain>
        <tissue evidence="3">Whole</tissue>
    </source>
</reference>
<dbReference type="Pfam" id="PF22964">
    <property type="entry name" value="ZER1-like_2nd"/>
    <property type="match status" value="1"/>
</dbReference>
<feature type="domain" description="Protein zer-1 homolog-like C-terminal" evidence="2">
    <location>
        <begin position="19"/>
        <end position="282"/>
    </location>
</feature>
<dbReference type="AlphaFoldDB" id="A0A6G3MGR4"/>
<name>A0A6G3MGR4_HENSL</name>
<evidence type="ECO:0000259" key="2">
    <source>
        <dbReference type="Pfam" id="PF22964"/>
    </source>
</evidence>
<protein>
    <submittedName>
        <fullName evidence="3">Protein zyg-11 homolog (Trinotate prediction)</fullName>
    </submittedName>
</protein>
<organism evidence="3">
    <name type="scientific">Henneguya salminicola</name>
    <name type="common">Myxosporean</name>
    <dbReference type="NCBI Taxonomy" id="69463"/>
    <lineage>
        <taxon>Eukaryota</taxon>
        <taxon>Metazoa</taxon>
        <taxon>Cnidaria</taxon>
        <taxon>Myxozoa</taxon>
        <taxon>Myxosporea</taxon>
        <taxon>Bivalvulida</taxon>
        <taxon>Platysporina</taxon>
        <taxon>Myxobolidae</taxon>
        <taxon>Henneguya</taxon>
    </lineage>
</organism>
<dbReference type="GO" id="GO:0031462">
    <property type="term" value="C:Cul2-RING ubiquitin ligase complex"/>
    <property type="evidence" value="ECO:0007669"/>
    <property type="project" value="TreeGrafter"/>
</dbReference>
<dbReference type="InterPro" id="IPR011989">
    <property type="entry name" value="ARM-like"/>
</dbReference>
<dbReference type="SUPFAM" id="SSF48371">
    <property type="entry name" value="ARM repeat"/>
    <property type="match status" value="1"/>
</dbReference>
<dbReference type="PANTHER" id="PTHR12904">
    <property type="match status" value="1"/>
</dbReference>
<sequence length="302" mass="35087">MCKDSIISKAVTILSFYQDFEYLKCMKLCFGVIHSIYPNNSNPCLRMAVAICSILASRIHIKHTKEIAESRNIQVLINIVQSKSQEQREDNLLYHSIICLWNMTDECPVACARFIEWGGLQCLSQLHKNFQNVQKIDTKIFGLLNNIAEISTIRHFFLKKNIIRMLLRNAQKGTLPSSFFACGILANILICWVKFPDIIDDYNPNDIETILCKTVNNFGIMNTKEIVVYRSFIPFNELLNSEIYASQWWAIWSIRHVTKLQKDKYVPLIKNEVNVIQAIRKNLTHEWEGVRFCAKELLDYLS</sequence>